<feature type="region of interest" description="Disordered" evidence="3">
    <location>
        <begin position="274"/>
        <end position="294"/>
    </location>
</feature>
<evidence type="ECO:0000313" key="5">
    <source>
        <dbReference type="EMBL" id="KAK2068276.1"/>
    </source>
</evidence>
<dbReference type="InterPro" id="IPR014712">
    <property type="entry name" value="ANTH_dom_sf"/>
</dbReference>
<dbReference type="PANTHER" id="PTHR22951:SF5">
    <property type="entry name" value="PHOSPHATIDYLINOSITOL-BINDING CLATHRIN ASSEMBLY PROTEIN LAP"/>
    <property type="match status" value="1"/>
</dbReference>
<feature type="compositionally biased region" description="Polar residues" evidence="3">
    <location>
        <begin position="482"/>
        <end position="529"/>
    </location>
</feature>
<dbReference type="FunFam" id="1.25.40.90:FF:000025">
    <property type="entry name" value="ENTH domain protein"/>
    <property type="match status" value="1"/>
</dbReference>
<dbReference type="GO" id="GO:0005905">
    <property type="term" value="C:clathrin-coated pit"/>
    <property type="evidence" value="ECO:0007669"/>
    <property type="project" value="TreeGrafter"/>
</dbReference>
<dbReference type="SUPFAM" id="SSF48464">
    <property type="entry name" value="ENTH/VHS domain"/>
    <property type="match status" value="1"/>
</dbReference>
<comment type="caution">
    <text evidence="5">The sequence shown here is derived from an EMBL/GenBank/DDBJ whole genome shotgun (WGS) entry which is preliminary data.</text>
</comment>
<dbReference type="SMART" id="SM00273">
    <property type="entry name" value="ENTH"/>
    <property type="match status" value="1"/>
</dbReference>
<dbReference type="GO" id="GO:0048268">
    <property type="term" value="P:clathrin coat assembly"/>
    <property type="evidence" value="ECO:0007669"/>
    <property type="project" value="InterPro"/>
</dbReference>
<dbReference type="GO" id="GO:0030136">
    <property type="term" value="C:clathrin-coated vesicle"/>
    <property type="evidence" value="ECO:0007669"/>
    <property type="project" value="InterPro"/>
</dbReference>
<feature type="compositionally biased region" description="Polar residues" evidence="3">
    <location>
        <begin position="556"/>
        <end position="569"/>
    </location>
</feature>
<dbReference type="GO" id="GO:0000149">
    <property type="term" value="F:SNARE binding"/>
    <property type="evidence" value="ECO:0007669"/>
    <property type="project" value="TreeGrafter"/>
</dbReference>
<dbReference type="CDD" id="cd16988">
    <property type="entry name" value="ANTH_N_YAP180"/>
    <property type="match status" value="1"/>
</dbReference>
<dbReference type="PANTHER" id="PTHR22951">
    <property type="entry name" value="CLATHRIN ASSEMBLY PROTEIN"/>
    <property type="match status" value="1"/>
</dbReference>
<feature type="compositionally biased region" description="Pro residues" evidence="3">
    <location>
        <begin position="539"/>
        <end position="550"/>
    </location>
</feature>
<sequence>MTSSFEKSVKGATKIKAAPPKTKYIEHILIATHSGEAGVGEVFRALQYRLRDSTWTVVFKSLITVHLMIREGSPDATLAHLGKHRNLLAVSVFSDAQTQGRNIRHYTNYLAERARSFRETKIDWVRSAETRLEKLTVEKGLLRETESVQHQLMALLKCDVLDNEPENEITITVFRLLVLDLLALFQVLNQAMINILGHFFFMAKTDAERAMEIYRNFTKQTDFVVQYLGVARHYEHHTRVEVPKLKHAPVNLGRQLEEYLRDTDFEAHRRQYLAEQESKKTKGGSSGAKMLGNSSSAASKSAFATNGAQTTTAKSTAVPKGPDSNLIDFFESIEQNQTPMAVQQPPRLQGLQGVQSQLGMPQYNGSFQVQPPGQYQSNGFAPQPTGFQPQFQNTNPFPQQVIGTFSPQQQSPPQPLQSSMTGAGFGGFTPQPQSSFQPSSLGTVSQTSVASFQAGTPTGFPSMFPTQQQTTNPFRASMFSQQTGAAQPNTLPFGSQQQPTGMSFSSSLQQQPTSIQSTNPFSQQSYTPPTAQPFASPAANPPFQSPPPQQQMPMITGTNPFQRNYMSPPQQQQQQQQQRPATAGGPLMPQATGTNPFRQGPFGGGP</sequence>
<dbReference type="Pfam" id="PF07651">
    <property type="entry name" value="ANTH"/>
    <property type="match status" value="1"/>
</dbReference>
<dbReference type="PROSITE" id="PS50942">
    <property type="entry name" value="ENTH"/>
    <property type="match status" value="1"/>
</dbReference>
<dbReference type="GO" id="GO:0072583">
    <property type="term" value="P:clathrin-dependent endocytosis"/>
    <property type="evidence" value="ECO:0007669"/>
    <property type="project" value="InterPro"/>
</dbReference>
<evidence type="ECO:0000256" key="2">
    <source>
        <dbReference type="ARBA" id="ARBA00022490"/>
    </source>
</evidence>
<accession>A0AAD9HZE8</accession>
<dbReference type="InterPro" id="IPR011417">
    <property type="entry name" value="ANTH_dom"/>
</dbReference>
<dbReference type="InterPro" id="IPR008942">
    <property type="entry name" value="ENTH_VHS"/>
</dbReference>
<feature type="region of interest" description="Disordered" evidence="3">
    <location>
        <begin position="482"/>
        <end position="606"/>
    </location>
</feature>
<dbReference type="AlphaFoldDB" id="A0AAD9HZE8"/>
<gene>
    <name evidence="5" type="ORF">P8C59_002924</name>
</gene>
<feature type="region of interest" description="Disordered" evidence="3">
    <location>
        <begin position="405"/>
        <end position="442"/>
    </location>
</feature>
<proteinExistence type="predicted"/>
<feature type="domain" description="ENTH" evidence="4">
    <location>
        <begin position="1"/>
        <end position="124"/>
    </location>
</feature>
<organism evidence="5 6">
    <name type="scientific">Phyllachora maydis</name>
    <dbReference type="NCBI Taxonomy" id="1825666"/>
    <lineage>
        <taxon>Eukaryota</taxon>
        <taxon>Fungi</taxon>
        <taxon>Dikarya</taxon>
        <taxon>Ascomycota</taxon>
        <taxon>Pezizomycotina</taxon>
        <taxon>Sordariomycetes</taxon>
        <taxon>Sordariomycetidae</taxon>
        <taxon>Phyllachorales</taxon>
        <taxon>Phyllachoraceae</taxon>
        <taxon>Phyllachora</taxon>
    </lineage>
</organism>
<keyword evidence="2" id="KW-0963">Cytoplasm</keyword>
<name>A0AAD9HZE8_9PEZI</name>
<dbReference type="Proteomes" id="UP001217918">
    <property type="component" value="Unassembled WGS sequence"/>
</dbReference>
<feature type="compositionally biased region" description="Low complexity" evidence="3">
    <location>
        <begin position="430"/>
        <end position="440"/>
    </location>
</feature>
<evidence type="ECO:0000259" key="4">
    <source>
        <dbReference type="PROSITE" id="PS50942"/>
    </source>
</evidence>
<dbReference type="GO" id="GO:0005545">
    <property type="term" value="F:1-phosphatidylinositol binding"/>
    <property type="evidence" value="ECO:0007669"/>
    <property type="project" value="InterPro"/>
</dbReference>
<dbReference type="InterPro" id="IPR013809">
    <property type="entry name" value="ENTH"/>
</dbReference>
<evidence type="ECO:0000256" key="1">
    <source>
        <dbReference type="ARBA" id="ARBA00004496"/>
    </source>
</evidence>
<dbReference type="GO" id="GO:0005546">
    <property type="term" value="F:phosphatidylinositol-4,5-bisphosphate binding"/>
    <property type="evidence" value="ECO:0007669"/>
    <property type="project" value="TreeGrafter"/>
</dbReference>
<dbReference type="Gene3D" id="1.25.40.90">
    <property type="match status" value="1"/>
</dbReference>
<dbReference type="InterPro" id="IPR045192">
    <property type="entry name" value="AP180-like"/>
</dbReference>
<keyword evidence="6" id="KW-1185">Reference proteome</keyword>
<evidence type="ECO:0000256" key="3">
    <source>
        <dbReference type="SAM" id="MobiDB-lite"/>
    </source>
</evidence>
<dbReference type="SUPFAM" id="SSF89009">
    <property type="entry name" value="GAT-like domain"/>
    <property type="match status" value="1"/>
</dbReference>
<evidence type="ECO:0000313" key="6">
    <source>
        <dbReference type="Proteomes" id="UP001217918"/>
    </source>
</evidence>
<dbReference type="FunFam" id="1.20.58.150:FF:000004">
    <property type="entry name" value="ENTH domain protein"/>
    <property type="match status" value="1"/>
</dbReference>
<comment type="subcellular location">
    <subcellularLocation>
        <location evidence="1">Cytoplasm</location>
    </subcellularLocation>
</comment>
<dbReference type="EMBL" id="JAQQPM010000002">
    <property type="protein sequence ID" value="KAK2068276.1"/>
    <property type="molecule type" value="Genomic_DNA"/>
</dbReference>
<dbReference type="GO" id="GO:0032050">
    <property type="term" value="F:clathrin heavy chain binding"/>
    <property type="evidence" value="ECO:0007669"/>
    <property type="project" value="TreeGrafter"/>
</dbReference>
<protein>
    <recommendedName>
        <fullName evidence="4">ENTH domain-containing protein</fullName>
    </recommendedName>
</protein>
<dbReference type="GO" id="GO:0006900">
    <property type="term" value="P:vesicle budding from membrane"/>
    <property type="evidence" value="ECO:0007669"/>
    <property type="project" value="TreeGrafter"/>
</dbReference>
<dbReference type="Gene3D" id="1.20.58.150">
    <property type="entry name" value="ANTH domain"/>
    <property type="match status" value="1"/>
</dbReference>
<reference evidence="5" key="1">
    <citation type="journal article" date="2023" name="Mol. Plant Microbe Interact.">
        <title>Elucidating the Obligate Nature and Biological Capacity of an Invasive Fungal Corn Pathogen.</title>
        <authorList>
            <person name="MacCready J.S."/>
            <person name="Roggenkamp E.M."/>
            <person name="Gdanetz K."/>
            <person name="Chilvers M.I."/>
        </authorList>
    </citation>
    <scope>NUCLEOTIDE SEQUENCE</scope>
    <source>
        <strain evidence="5">PM02</strain>
    </source>
</reference>